<evidence type="ECO:0000313" key="6">
    <source>
        <dbReference type="Proteomes" id="UP001286313"/>
    </source>
</evidence>
<organism evidence="5 6">
    <name type="scientific">Petrolisthes cinctipes</name>
    <name type="common">Flat porcelain crab</name>
    <dbReference type="NCBI Taxonomy" id="88211"/>
    <lineage>
        <taxon>Eukaryota</taxon>
        <taxon>Metazoa</taxon>
        <taxon>Ecdysozoa</taxon>
        <taxon>Arthropoda</taxon>
        <taxon>Crustacea</taxon>
        <taxon>Multicrustacea</taxon>
        <taxon>Malacostraca</taxon>
        <taxon>Eumalacostraca</taxon>
        <taxon>Eucarida</taxon>
        <taxon>Decapoda</taxon>
        <taxon>Pleocyemata</taxon>
        <taxon>Anomura</taxon>
        <taxon>Galatheoidea</taxon>
        <taxon>Porcellanidae</taxon>
        <taxon>Petrolisthes</taxon>
    </lineage>
</organism>
<proteinExistence type="inferred from homology"/>
<comment type="similarity">
    <text evidence="1">Belongs to the glutathione peroxidase family.</text>
</comment>
<dbReference type="PIRSF" id="PIRSF000303">
    <property type="entry name" value="Glutathion_perox"/>
    <property type="match status" value="1"/>
</dbReference>
<evidence type="ECO:0000256" key="3">
    <source>
        <dbReference type="ARBA" id="ARBA00023002"/>
    </source>
</evidence>
<evidence type="ECO:0000256" key="1">
    <source>
        <dbReference type="ARBA" id="ARBA00006926"/>
    </source>
</evidence>
<keyword evidence="4" id="KW-0732">Signal</keyword>
<keyword evidence="3" id="KW-0560">Oxidoreductase</keyword>
<dbReference type="InterPro" id="IPR000889">
    <property type="entry name" value="Glutathione_peroxidase"/>
</dbReference>
<keyword evidence="2" id="KW-0575">Peroxidase</keyword>
<evidence type="ECO:0000313" key="5">
    <source>
        <dbReference type="EMBL" id="KAK3863772.1"/>
    </source>
</evidence>
<dbReference type="InterPro" id="IPR036249">
    <property type="entry name" value="Thioredoxin-like_sf"/>
</dbReference>
<dbReference type="PANTHER" id="PTHR11592">
    <property type="entry name" value="GLUTATHIONE PEROXIDASE"/>
    <property type="match status" value="1"/>
</dbReference>
<evidence type="ECO:0000256" key="4">
    <source>
        <dbReference type="SAM" id="SignalP"/>
    </source>
</evidence>
<dbReference type="GO" id="GO:0006979">
    <property type="term" value="P:response to oxidative stress"/>
    <property type="evidence" value="ECO:0007669"/>
    <property type="project" value="InterPro"/>
</dbReference>
<dbReference type="GO" id="GO:0004601">
    <property type="term" value="F:peroxidase activity"/>
    <property type="evidence" value="ECO:0007669"/>
    <property type="project" value="UniProtKB-KW"/>
</dbReference>
<accession>A0AAE1EYA3</accession>
<dbReference type="Proteomes" id="UP001286313">
    <property type="component" value="Unassembled WGS sequence"/>
</dbReference>
<dbReference type="Gene3D" id="3.40.30.10">
    <property type="entry name" value="Glutaredoxin"/>
    <property type="match status" value="1"/>
</dbReference>
<comment type="caution">
    <text evidence="5">The sequence shown here is derived from an EMBL/GenBank/DDBJ whole genome shotgun (WGS) entry which is preliminary data.</text>
</comment>
<name>A0AAE1EYA3_PETCI</name>
<dbReference type="SUPFAM" id="SSF52833">
    <property type="entry name" value="Thioredoxin-like"/>
    <property type="match status" value="1"/>
</dbReference>
<dbReference type="EMBL" id="JAWQEG010003940">
    <property type="protein sequence ID" value="KAK3863772.1"/>
    <property type="molecule type" value="Genomic_DNA"/>
</dbReference>
<gene>
    <name evidence="5" type="ORF">Pcinc_030494</name>
</gene>
<reference evidence="5" key="1">
    <citation type="submission" date="2023-10" db="EMBL/GenBank/DDBJ databases">
        <title>Genome assemblies of two species of porcelain crab, Petrolisthes cinctipes and Petrolisthes manimaculis (Anomura: Porcellanidae).</title>
        <authorList>
            <person name="Angst P."/>
        </authorList>
    </citation>
    <scope>NUCLEOTIDE SEQUENCE</scope>
    <source>
        <strain evidence="5">PB745_01</strain>
        <tissue evidence="5">Gill</tissue>
    </source>
</reference>
<dbReference type="Pfam" id="PF00255">
    <property type="entry name" value="GSHPx"/>
    <property type="match status" value="1"/>
</dbReference>
<protein>
    <recommendedName>
        <fullName evidence="7">Glutathione peroxidase</fullName>
    </recommendedName>
</protein>
<dbReference type="PANTHER" id="PTHR11592:SF78">
    <property type="entry name" value="GLUTATHIONE PEROXIDASE"/>
    <property type="match status" value="1"/>
</dbReference>
<evidence type="ECO:0008006" key="7">
    <source>
        <dbReference type="Google" id="ProtNLM"/>
    </source>
</evidence>
<feature type="signal peptide" evidence="4">
    <location>
        <begin position="1"/>
        <end position="20"/>
    </location>
</feature>
<feature type="chain" id="PRO_5042205545" description="Glutathione peroxidase" evidence="4">
    <location>
        <begin position="21"/>
        <end position="169"/>
    </location>
</feature>
<dbReference type="PROSITE" id="PS51355">
    <property type="entry name" value="GLUTATHIONE_PEROXID_3"/>
    <property type="match status" value="1"/>
</dbReference>
<evidence type="ECO:0000256" key="2">
    <source>
        <dbReference type="ARBA" id="ARBA00022559"/>
    </source>
</evidence>
<dbReference type="AlphaFoldDB" id="A0AAE1EYA3"/>
<sequence length="169" mass="19000">MSRLLPLLMVATTVIGPSHSVITSRKECGEVTGDLYQFSAKTLNGSQTMDFEQFRGKQEPGVTSDEIYNGLRYVRPGGGFEPFFTLFKKVDVNGDDEDPIFTFLKSGCEYTDTDYSSSLFYSPLRVGDIHWNFEKFLVDRTGKPFTRYHPSVVGVEPLMEDINLLLSAS</sequence>
<keyword evidence="6" id="KW-1185">Reference proteome</keyword>